<keyword evidence="5 6" id="KW-0249">Electron transport</keyword>
<keyword evidence="6" id="KW-1003">Cell membrane</keyword>
<keyword evidence="4 6" id="KW-0288">FMN</keyword>
<evidence type="ECO:0000313" key="8">
    <source>
        <dbReference type="EMBL" id="HDM90472.1"/>
    </source>
</evidence>
<dbReference type="GO" id="GO:0022900">
    <property type="term" value="P:electron transport chain"/>
    <property type="evidence" value="ECO:0007669"/>
    <property type="project" value="UniProtKB-UniRule"/>
</dbReference>
<comment type="function">
    <text evidence="6">Part of a membrane-bound complex that couples electron transfer with translocation of ions across the membrane.</text>
</comment>
<evidence type="ECO:0000256" key="6">
    <source>
        <dbReference type="HAMAP-Rule" id="MF_00479"/>
    </source>
</evidence>
<keyword evidence="6" id="KW-1133">Transmembrane helix</keyword>
<dbReference type="Pfam" id="PF04205">
    <property type="entry name" value="FMN_bind"/>
    <property type="match status" value="1"/>
</dbReference>
<dbReference type="EMBL" id="DRBW01000177">
    <property type="protein sequence ID" value="HDM90472.1"/>
    <property type="molecule type" value="Genomic_DNA"/>
</dbReference>
<evidence type="ECO:0000256" key="2">
    <source>
        <dbReference type="ARBA" id="ARBA00022553"/>
    </source>
</evidence>
<comment type="cofactor">
    <cofactor evidence="6">
        <name>FMN</name>
        <dbReference type="ChEBI" id="CHEBI:58210"/>
    </cofactor>
</comment>
<dbReference type="InterPro" id="IPR007329">
    <property type="entry name" value="FMN-bd"/>
</dbReference>
<keyword evidence="1 6" id="KW-0813">Transport</keyword>
<evidence type="ECO:0000256" key="3">
    <source>
        <dbReference type="ARBA" id="ARBA00022630"/>
    </source>
</evidence>
<comment type="similarity">
    <text evidence="6">Belongs to the RnfG family.</text>
</comment>
<dbReference type="PIRSF" id="PIRSF006091">
    <property type="entry name" value="E_trnsport_RnfG"/>
    <property type="match status" value="1"/>
</dbReference>
<dbReference type="HAMAP" id="MF_00479">
    <property type="entry name" value="RsxG_RnfG"/>
    <property type="match status" value="1"/>
</dbReference>
<reference evidence="8" key="1">
    <citation type="journal article" date="2020" name="mSystems">
        <title>Genome- and Community-Level Interaction Insights into Carbon Utilization and Element Cycling Functions of Hydrothermarchaeota in Hydrothermal Sediment.</title>
        <authorList>
            <person name="Zhou Z."/>
            <person name="Liu Y."/>
            <person name="Xu W."/>
            <person name="Pan J."/>
            <person name="Luo Z.H."/>
            <person name="Li M."/>
        </authorList>
    </citation>
    <scope>NUCLEOTIDE SEQUENCE [LARGE SCALE GENOMIC DNA]</scope>
    <source>
        <strain evidence="8">HyVt-237</strain>
    </source>
</reference>
<keyword evidence="6" id="KW-1278">Translocase</keyword>
<sequence>MKLEFKMIAVLTAIALASGGILAYTYVSAIDSIEKNNEEAKKKAVTKVLPGVQEYKEVKIDNHTSYFIGRKDDEVIGYAVLTEGSGFQGMIKLMVGFDRDVTKITGLEILENVETPGLGNRITEDWFKEQFKDRMPELCVVKGRKPENEHEIMAITGATISSKAVTKIVNQAFEKLKKALGGEE</sequence>
<evidence type="ECO:0000256" key="1">
    <source>
        <dbReference type="ARBA" id="ARBA00022448"/>
    </source>
</evidence>
<dbReference type="PANTHER" id="PTHR36118">
    <property type="entry name" value="ION-TRANSLOCATING OXIDOREDUCTASE COMPLEX SUBUNIT G"/>
    <property type="match status" value="1"/>
</dbReference>
<name>A0A7C1BH52_UNCW3</name>
<dbReference type="GO" id="GO:0005886">
    <property type="term" value="C:plasma membrane"/>
    <property type="evidence" value="ECO:0007669"/>
    <property type="project" value="UniProtKB-SubCell"/>
</dbReference>
<proteinExistence type="inferred from homology"/>
<comment type="subunit">
    <text evidence="6">The complex is composed of six subunits: RnfA, RnfB, RnfC, RnfD, RnfE and RnfG.</text>
</comment>
<dbReference type="Gene3D" id="3.90.1010.20">
    <property type="match status" value="1"/>
</dbReference>
<dbReference type="GO" id="GO:0010181">
    <property type="term" value="F:FMN binding"/>
    <property type="evidence" value="ECO:0007669"/>
    <property type="project" value="InterPro"/>
</dbReference>
<comment type="subcellular location">
    <subcellularLocation>
        <location evidence="6">Cell membrane</location>
        <topology evidence="6">Single-pass membrane protein</topology>
    </subcellularLocation>
</comment>
<dbReference type="NCBIfam" id="TIGR01947">
    <property type="entry name" value="rnfG"/>
    <property type="match status" value="1"/>
</dbReference>
<evidence type="ECO:0000256" key="5">
    <source>
        <dbReference type="ARBA" id="ARBA00022982"/>
    </source>
</evidence>
<dbReference type="Proteomes" id="UP000885931">
    <property type="component" value="Unassembled WGS sequence"/>
</dbReference>
<dbReference type="PANTHER" id="PTHR36118:SF1">
    <property type="entry name" value="ION-TRANSLOCATING OXIDOREDUCTASE COMPLEX SUBUNIT G"/>
    <property type="match status" value="1"/>
</dbReference>
<dbReference type="AlphaFoldDB" id="A0A7C1BH52"/>
<dbReference type="EC" id="7.-.-.-" evidence="6"/>
<evidence type="ECO:0000259" key="7">
    <source>
        <dbReference type="SMART" id="SM00900"/>
    </source>
</evidence>
<keyword evidence="6" id="KW-0812">Transmembrane</keyword>
<protein>
    <recommendedName>
        <fullName evidence="6">Ion-translocating oxidoreductase complex subunit G</fullName>
        <ecNumber evidence="6">7.-.-.-</ecNumber>
    </recommendedName>
    <alternativeName>
        <fullName evidence="6">Rnf electron transport complex subunit G</fullName>
    </alternativeName>
</protein>
<dbReference type="SMART" id="SM00900">
    <property type="entry name" value="FMN_bind"/>
    <property type="match status" value="1"/>
</dbReference>
<dbReference type="GO" id="GO:0009055">
    <property type="term" value="F:electron transfer activity"/>
    <property type="evidence" value="ECO:0007669"/>
    <property type="project" value="InterPro"/>
</dbReference>
<evidence type="ECO:0000256" key="4">
    <source>
        <dbReference type="ARBA" id="ARBA00022643"/>
    </source>
</evidence>
<gene>
    <name evidence="6" type="primary">rnfG</name>
    <name evidence="8" type="ORF">ENG67_04605</name>
</gene>
<keyword evidence="6" id="KW-0472">Membrane</keyword>
<keyword evidence="2 6" id="KW-0597">Phosphoprotein</keyword>
<organism evidence="8">
    <name type="scientific">candidate division WOR-3 bacterium</name>
    <dbReference type="NCBI Taxonomy" id="2052148"/>
    <lineage>
        <taxon>Bacteria</taxon>
        <taxon>Bacteria division WOR-3</taxon>
    </lineage>
</organism>
<keyword evidence="3 6" id="KW-0285">Flavoprotein</keyword>
<accession>A0A7C1BH52</accession>
<dbReference type="InterPro" id="IPR010209">
    <property type="entry name" value="Ion_transpt_RnfG/RsxG"/>
</dbReference>
<feature type="modified residue" description="FMN phosphoryl threonine" evidence="6">
    <location>
        <position position="159"/>
    </location>
</feature>
<comment type="caution">
    <text evidence="8">The sequence shown here is derived from an EMBL/GenBank/DDBJ whole genome shotgun (WGS) entry which is preliminary data.</text>
</comment>
<feature type="domain" description="FMN-binding" evidence="7">
    <location>
        <begin position="86"/>
        <end position="176"/>
    </location>
</feature>